<protein>
    <submittedName>
        <fullName evidence="1">Uncharacterized protein</fullName>
    </submittedName>
</protein>
<reference evidence="1" key="1">
    <citation type="submission" date="2022-03" db="EMBL/GenBank/DDBJ databases">
        <authorList>
            <person name="Brunel B."/>
        </authorList>
    </citation>
    <scope>NUCLEOTIDE SEQUENCE</scope>
    <source>
        <strain evidence="1">STM4922sample</strain>
    </source>
</reference>
<dbReference type="EMBL" id="CAKXZS010000078">
    <property type="protein sequence ID" value="CAH2407609.1"/>
    <property type="molecule type" value="Genomic_DNA"/>
</dbReference>
<sequence>MQTLNTIFLFRERRLINRYAADVAVARVPVARGAGRSVCPISSDTGGG</sequence>
<gene>
    <name evidence="1" type="ORF">MES4922_80005</name>
</gene>
<accession>A0ABN8KDT2</accession>
<dbReference type="Proteomes" id="UP001152604">
    <property type="component" value="Unassembled WGS sequence"/>
</dbReference>
<proteinExistence type="predicted"/>
<organism evidence="1 2">
    <name type="scientific">Mesorhizobium ventifaucium</name>
    <dbReference type="NCBI Taxonomy" id="666020"/>
    <lineage>
        <taxon>Bacteria</taxon>
        <taxon>Pseudomonadati</taxon>
        <taxon>Pseudomonadota</taxon>
        <taxon>Alphaproteobacteria</taxon>
        <taxon>Hyphomicrobiales</taxon>
        <taxon>Phyllobacteriaceae</taxon>
        <taxon>Mesorhizobium</taxon>
    </lineage>
</organism>
<keyword evidence="2" id="KW-1185">Reference proteome</keyword>
<name>A0ABN8KDT2_9HYPH</name>
<evidence type="ECO:0000313" key="2">
    <source>
        <dbReference type="Proteomes" id="UP001152604"/>
    </source>
</evidence>
<comment type="caution">
    <text evidence="1">The sequence shown here is derived from an EMBL/GenBank/DDBJ whole genome shotgun (WGS) entry which is preliminary data.</text>
</comment>
<evidence type="ECO:0000313" key="1">
    <source>
        <dbReference type="EMBL" id="CAH2407609.1"/>
    </source>
</evidence>